<feature type="compositionally biased region" description="Low complexity" evidence="1">
    <location>
        <begin position="14"/>
        <end position="23"/>
    </location>
</feature>
<dbReference type="EMBL" id="KQ085971">
    <property type="protein sequence ID" value="KLO12787.1"/>
    <property type="molecule type" value="Genomic_DNA"/>
</dbReference>
<feature type="compositionally biased region" description="Basic residues" evidence="1">
    <location>
        <begin position="1"/>
        <end position="13"/>
    </location>
</feature>
<name>A0A0H2RMF3_9AGAM</name>
<evidence type="ECO:0000256" key="1">
    <source>
        <dbReference type="SAM" id="MobiDB-lite"/>
    </source>
</evidence>
<evidence type="ECO:0000313" key="3">
    <source>
        <dbReference type="Proteomes" id="UP000053477"/>
    </source>
</evidence>
<evidence type="ECO:0000313" key="2">
    <source>
        <dbReference type="EMBL" id="KLO12787.1"/>
    </source>
</evidence>
<dbReference type="AlphaFoldDB" id="A0A0H2RMF3"/>
<organism evidence="2 3">
    <name type="scientific">Schizopora paradoxa</name>
    <dbReference type="NCBI Taxonomy" id="27342"/>
    <lineage>
        <taxon>Eukaryota</taxon>
        <taxon>Fungi</taxon>
        <taxon>Dikarya</taxon>
        <taxon>Basidiomycota</taxon>
        <taxon>Agaricomycotina</taxon>
        <taxon>Agaricomycetes</taxon>
        <taxon>Hymenochaetales</taxon>
        <taxon>Schizoporaceae</taxon>
        <taxon>Schizopora</taxon>
    </lineage>
</organism>
<feature type="region of interest" description="Disordered" evidence="1">
    <location>
        <begin position="1"/>
        <end position="28"/>
    </location>
</feature>
<sequence length="291" mass="32239">MTSRHATRTHHTTSSRAPPSRHSSATRHPHVPAHAMLLERPPSIGLATQVFATRHAHVIPSRIATSTRTLWFFLRSRGHSTAVLSSKSRLAALLLVRESFDAARRLAACILRLARHILASLSARLTTGSSRIAGPHRTSRCLVACLIPNKVGMRMTIGEGDIVLQIEITGHSRISGPHRTSWGPDRRILAGINLTFMIKHRHLEVRRGNGDGEVESRQWEECDECAVGVYEKQNACWRVLPERAKAVLGSRQIHLHGWWLQAVEGIHQGTYKNGQLQTALKPKIDSPSCAG</sequence>
<accession>A0A0H2RMF3</accession>
<gene>
    <name evidence="2" type="ORF">SCHPADRAFT_890563</name>
</gene>
<keyword evidence="3" id="KW-1185">Reference proteome</keyword>
<reference evidence="2 3" key="1">
    <citation type="submission" date="2015-04" db="EMBL/GenBank/DDBJ databases">
        <title>Complete genome sequence of Schizopora paradoxa KUC8140, a cosmopolitan wood degrader in East Asia.</title>
        <authorList>
            <consortium name="DOE Joint Genome Institute"/>
            <person name="Min B."/>
            <person name="Park H."/>
            <person name="Jang Y."/>
            <person name="Kim J.-J."/>
            <person name="Kim K.H."/>
            <person name="Pangilinan J."/>
            <person name="Lipzen A."/>
            <person name="Riley R."/>
            <person name="Grigoriev I.V."/>
            <person name="Spatafora J.W."/>
            <person name="Choi I.-G."/>
        </authorList>
    </citation>
    <scope>NUCLEOTIDE SEQUENCE [LARGE SCALE GENOMIC DNA]</scope>
    <source>
        <strain evidence="2 3">KUC8140</strain>
    </source>
</reference>
<protein>
    <submittedName>
        <fullName evidence="2">Uncharacterized protein</fullName>
    </submittedName>
</protein>
<proteinExistence type="predicted"/>
<dbReference type="Proteomes" id="UP000053477">
    <property type="component" value="Unassembled WGS sequence"/>
</dbReference>
<dbReference type="InParanoid" id="A0A0H2RMF3"/>